<dbReference type="RefSeq" id="WP_126139177.1">
    <property type="nucleotide sequence ID" value="NZ_RXHU01000001.1"/>
</dbReference>
<gene>
    <name evidence="7" type="ORF">EJQ19_00095</name>
</gene>
<evidence type="ECO:0000256" key="3">
    <source>
        <dbReference type="ARBA" id="ARBA00023163"/>
    </source>
</evidence>
<dbReference type="Gene3D" id="3.40.50.1980">
    <property type="entry name" value="Nitrogenase molybdenum iron protein domain"/>
    <property type="match status" value="2"/>
</dbReference>
<evidence type="ECO:0000259" key="5">
    <source>
        <dbReference type="PROSITE" id="PS01124"/>
    </source>
</evidence>
<feature type="compositionally biased region" description="Basic and acidic residues" evidence="4">
    <location>
        <begin position="493"/>
        <end position="503"/>
    </location>
</feature>
<feature type="non-terminal residue" evidence="7">
    <location>
        <position position="527"/>
    </location>
</feature>
<dbReference type="PANTHER" id="PTHR43280:SF28">
    <property type="entry name" value="HTH-TYPE TRANSCRIPTIONAL ACTIVATOR RHAS"/>
    <property type="match status" value="1"/>
</dbReference>
<dbReference type="Gene3D" id="1.10.10.60">
    <property type="entry name" value="Homeodomain-like"/>
    <property type="match status" value="2"/>
</dbReference>
<dbReference type="SUPFAM" id="SSF46689">
    <property type="entry name" value="Homeodomain-like"/>
    <property type="match status" value="2"/>
</dbReference>
<evidence type="ECO:0000313" key="8">
    <source>
        <dbReference type="Proteomes" id="UP000276128"/>
    </source>
</evidence>
<protein>
    <submittedName>
        <fullName evidence="7">Helix-turn-helix domain-containing protein</fullName>
    </submittedName>
</protein>
<dbReference type="OrthoDB" id="9807321at2"/>
<name>A0A430JL74_9BACL</name>
<proteinExistence type="predicted"/>
<dbReference type="Pfam" id="PF01497">
    <property type="entry name" value="Peripla_BP_2"/>
    <property type="match status" value="1"/>
</dbReference>
<dbReference type="Pfam" id="PF12833">
    <property type="entry name" value="HTH_18"/>
    <property type="match status" value="1"/>
</dbReference>
<dbReference type="PROSITE" id="PS01124">
    <property type="entry name" value="HTH_ARAC_FAMILY_2"/>
    <property type="match status" value="1"/>
</dbReference>
<feature type="domain" description="HTH araC/xylS-type" evidence="5">
    <location>
        <begin position="175"/>
        <end position="273"/>
    </location>
</feature>
<comment type="caution">
    <text evidence="7">The sequence shown here is derived from an EMBL/GenBank/DDBJ whole genome shotgun (WGS) entry which is preliminary data.</text>
</comment>
<dbReference type="InterPro" id="IPR018060">
    <property type="entry name" value="HTH_AraC"/>
</dbReference>
<dbReference type="InterPro" id="IPR037923">
    <property type="entry name" value="HTH-like"/>
</dbReference>
<sequence length="527" mass="60219">MLPVSKPGYPFVYLSSIRKRGYRERDVWQQTKTIPGDLLVVMEQGQGRLYAEGQTIRMQPGQCVWLSVGMKIDFLQESDSLTVYVLAARELRVARRKGGWSCVPQVREQSGALKAVMSAAMLEGVQRLYEESRHRGMSDADLQHRFQLLLHELRESKPDTAQAMQDVQEPENGIERTIRYLHEHYSEKIKLETLADLAGLTPTSYSRSFKRAKQVSPIEYLNQIRIDAAKRLLQLPESSVKSAAGAVGMGSEFYFSRMFKKAVGLSPTLFVKRRQLRVASASCFRYKECLYSLGVEDAFELDSYLSIETEEDRRFGELQLEQMREYRPDVIVADSRHLSLYERLRQIAPTVMLRFTMDWRSTYMRLAELVGRESEARFTCRQLELRVEAARKRFAQTIGQQTISLIRLQHGRIRVQGRVDHPLSNLLYAELGLQPGSFVPPNQRLKDMTLESLAPFDTDYLLVYQDSEEDKDLLPKAVWQGSAGETTRGGHVGKTDGSDRAGEEAYNPNQTLLIPNWVSMSWAPTGQ</sequence>
<feature type="domain" description="Fe/B12 periplasmic-binding" evidence="6">
    <location>
        <begin position="261"/>
        <end position="526"/>
    </location>
</feature>
<evidence type="ECO:0000259" key="6">
    <source>
        <dbReference type="PROSITE" id="PS50983"/>
    </source>
</evidence>
<dbReference type="PROSITE" id="PS50983">
    <property type="entry name" value="FE_B12_PBP"/>
    <property type="match status" value="1"/>
</dbReference>
<evidence type="ECO:0000256" key="4">
    <source>
        <dbReference type="SAM" id="MobiDB-lite"/>
    </source>
</evidence>
<keyword evidence="2" id="KW-0238">DNA-binding</keyword>
<feature type="region of interest" description="Disordered" evidence="4">
    <location>
        <begin position="483"/>
        <end position="504"/>
    </location>
</feature>
<reference evidence="7 8" key="1">
    <citation type="submission" date="2018-12" db="EMBL/GenBank/DDBJ databases">
        <title>Bacillus ochoae sp. nov., Paenibacillus whitsoniae sp. nov., Paenibacillus spiritus sp. nov. Isolated from the Mars Exploration Rover during spacecraft assembly.</title>
        <authorList>
            <person name="Seuylemezian A."/>
            <person name="Vaishampayan P."/>
        </authorList>
    </citation>
    <scope>NUCLEOTIDE SEQUENCE [LARGE SCALE GENOMIC DNA]</scope>
    <source>
        <strain evidence="7 8">MER 54</strain>
    </source>
</reference>
<dbReference type="InterPro" id="IPR009057">
    <property type="entry name" value="Homeodomain-like_sf"/>
</dbReference>
<evidence type="ECO:0000256" key="1">
    <source>
        <dbReference type="ARBA" id="ARBA00023015"/>
    </source>
</evidence>
<dbReference type="Proteomes" id="UP000276128">
    <property type="component" value="Unassembled WGS sequence"/>
</dbReference>
<dbReference type="SMART" id="SM00342">
    <property type="entry name" value="HTH_ARAC"/>
    <property type="match status" value="1"/>
</dbReference>
<organism evidence="7 8">
    <name type="scientific">Paenibacillus whitsoniae</name>
    <dbReference type="NCBI Taxonomy" id="2496558"/>
    <lineage>
        <taxon>Bacteria</taxon>
        <taxon>Bacillati</taxon>
        <taxon>Bacillota</taxon>
        <taxon>Bacilli</taxon>
        <taxon>Bacillales</taxon>
        <taxon>Paenibacillaceae</taxon>
        <taxon>Paenibacillus</taxon>
    </lineage>
</organism>
<keyword evidence="8" id="KW-1185">Reference proteome</keyword>
<dbReference type="SUPFAM" id="SSF53807">
    <property type="entry name" value="Helical backbone' metal receptor"/>
    <property type="match status" value="1"/>
</dbReference>
<accession>A0A430JL74</accession>
<dbReference type="PANTHER" id="PTHR43280">
    <property type="entry name" value="ARAC-FAMILY TRANSCRIPTIONAL REGULATOR"/>
    <property type="match status" value="1"/>
</dbReference>
<dbReference type="SUPFAM" id="SSF51215">
    <property type="entry name" value="Regulatory protein AraC"/>
    <property type="match status" value="1"/>
</dbReference>
<dbReference type="EMBL" id="RXHU01000001">
    <property type="protein sequence ID" value="RTE11824.1"/>
    <property type="molecule type" value="Genomic_DNA"/>
</dbReference>
<dbReference type="InterPro" id="IPR002491">
    <property type="entry name" value="ABC_transptr_periplasmic_BD"/>
</dbReference>
<dbReference type="GO" id="GO:0003700">
    <property type="term" value="F:DNA-binding transcription factor activity"/>
    <property type="evidence" value="ECO:0007669"/>
    <property type="project" value="InterPro"/>
</dbReference>
<dbReference type="GO" id="GO:0043565">
    <property type="term" value="F:sequence-specific DNA binding"/>
    <property type="evidence" value="ECO:0007669"/>
    <property type="project" value="InterPro"/>
</dbReference>
<evidence type="ECO:0000256" key="2">
    <source>
        <dbReference type="ARBA" id="ARBA00023125"/>
    </source>
</evidence>
<keyword evidence="3" id="KW-0804">Transcription</keyword>
<evidence type="ECO:0000313" key="7">
    <source>
        <dbReference type="EMBL" id="RTE11824.1"/>
    </source>
</evidence>
<dbReference type="AlphaFoldDB" id="A0A430JL74"/>
<keyword evidence="1" id="KW-0805">Transcription regulation</keyword>